<feature type="transmembrane region" description="Helical" evidence="2">
    <location>
        <begin position="643"/>
        <end position="666"/>
    </location>
</feature>
<comment type="caution">
    <text evidence="3">The sequence shown here is derived from an EMBL/GenBank/DDBJ whole genome shotgun (WGS) entry which is preliminary data.</text>
</comment>
<organism evidence="3 4">
    <name type="scientific">Carpediemonas membranifera</name>
    <dbReference type="NCBI Taxonomy" id="201153"/>
    <lineage>
        <taxon>Eukaryota</taxon>
        <taxon>Metamonada</taxon>
        <taxon>Carpediemonas-like organisms</taxon>
        <taxon>Carpediemonas</taxon>
    </lineage>
</organism>
<dbReference type="InterPro" id="IPR031390">
    <property type="entry name" value="OFCC1"/>
</dbReference>
<gene>
    <name evidence="3" type="ORF">J8273_7309</name>
</gene>
<reference evidence="3" key="1">
    <citation type="submission" date="2021-05" db="EMBL/GenBank/DDBJ databases">
        <title>A free-living protist that lacks canonical eukaryotic 1 DNA replication and segregation systems.</title>
        <authorList>
            <person name="Salas-Leiva D.E."/>
            <person name="Tromer E.C."/>
            <person name="Curtis B.A."/>
            <person name="Jerlstrom-Hultqvist J."/>
            <person name="Kolisko M."/>
            <person name="Yi Z."/>
            <person name="Salas-Leiva J.S."/>
            <person name="Gallot-Lavallee L."/>
            <person name="Kops G.J.P.L."/>
            <person name="Archibald J.M."/>
            <person name="Simpson A.G.B."/>
            <person name="Roger A.J."/>
        </authorList>
    </citation>
    <scope>NUCLEOTIDE SEQUENCE</scope>
    <source>
        <strain evidence="3">BICM</strain>
    </source>
</reference>
<dbReference type="AlphaFoldDB" id="A0A8J6ATF2"/>
<sequence>MSESDSEIDLNYVDEFTIETANDWIVVGNYDKKKLQKREKKLEKERVTQVKKIVSGYKKQHQRLPRRVKRTLSTIKETEAQKRKHHRSAFRKQQKADRKRYHGLSVAFNRAKFQLSIALALRKREVQATYGRLVTSDVRKYNTFDWRYARLPLNIDMIAIRAPKDRLPPGIYHMKVSKISRVGGGKERWNMTPFGPKSNMTEPFMYNGRRDTLVCDIGRTLTTVCPSRFLLNATMCLQFELVLKAGLFADKGTTVAWAVFPLVNSNLNVVKGNFKVAMIKGRPHRGVSLHRDFTQVYTDSLDEWVGNLFFSLRHEPRLHKGRGEFETELMSTGSILGIEFSGLEDRIAEYRRLQAQEQARPRWAKARDSLLRYLPFELMPEIARIGESAAEDPADTDVHEAKVEAVRDIQRQLELEIPSAADTPSLPAVRGGTYGHAAYPYHSDDSTQGSPRDPAPTPGVYKCKDDGLRVRVYPDTAAPTDSLAMQPSTLDRTRAMSTRSLTSQKMNRSLKLISPSARVLPGMEDDVMDGAGKAIDLLKFTDEVPLEETVKGKEESGSKAHLALRMIAHDLGFLAPLSVVAFLSIVFAVFSVVLSMNVHYLTQYGFLKLMGVAVGEFTYNYLYYTITYEAENASLYTEVGMTIVGPIACWAVALTAIAIVWAISHLVRPSFVAPGWRLALWMLVICDLDPVTILVSDLIRGRTNSGDLFKLFTFFDNQEGGNRDILGNGMWGIILTVCFLVGALFMSVISIYIYILDFHQGGLLADTFQRLMNLTPMSTPHDMEISVRELQWVLEKTERYRGPNGERRKVMVDRYVNTHEDGKEDDTIAVSIFTLSRTGGRTLHRQFLRLPDGALVEALGDATLCGAAEYTQMLQLARADNMSSGGGGDGVKSMLQQLGVVF</sequence>
<dbReference type="EMBL" id="JAHDYR010000062">
    <property type="protein sequence ID" value="KAG9391035.1"/>
    <property type="molecule type" value="Genomic_DNA"/>
</dbReference>
<keyword evidence="4" id="KW-1185">Reference proteome</keyword>
<dbReference type="PANTHER" id="PTHR33862:SF3">
    <property type="entry name" value="OROFACIAL CLEFT 1 CANDIDATE GENE 1 PROTEIN"/>
    <property type="match status" value="1"/>
</dbReference>
<accession>A0A8J6ATF2</accession>
<feature type="region of interest" description="Disordered" evidence="1">
    <location>
        <begin position="437"/>
        <end position="460"/>
    </location>
</feature>
<feature type="transmembrane region" description="Helical" evidence="2">
    <location>
        <begin position="606"/>
        <end position="623"/>
    </location>
</feature>
<feature type="transmembrane region" description="Helical" evidence="2">
    <location>
        <begin position="573"/>
        <end position="594"/>
    </location>
</feature>
<protein>
    <submittedName>
        <fullName evidence="3">Uncharacterized protein</fullName>
    </submittedName>
</protein>
<evidence type="ECO:0000256" key="2">
    <source>
        <dbReference type="SAM" id="Phobius"/>
    </source>
</evidence>
<proteinExistence type="predicted"/>
<dbReference type="PANTHER" id="PTHR33862">
    <property type="entry name" value="OROFACIAL CLEFT 1 CANDIDATE GENE 1 PROTEIN"/>
    <property type="match status" value="1"/>
</dbReference>
<evidence type="ECO:0000313" key="3">
    <source>
        <dbReference type="EMBL" id="KAG9391035.1"/>
    </source>
</evidence>
<keyword evidence="2" id="KW-0812">Transmembrane</keyword>
<dbReference type="OrthoDB" id="347244at2759"/>
<evidence type="ECO:0000313" key="4">
    <source>
        <dbReference type="Proteomes" id="UP000717585"/>
    </source>
</evidence>
<keyword evidence="2" id="KW-1133">Transmembrane helix</keyword>
<evidence type="ECO:0000256" key="1">
    <source>
        <dbReference type="SAM" id="MobiDB-lite"/>
    </source>
</evidence>
<name>A0A8J6ATF2_9EUKA</name>
<dbReference type="Proteomes" id="UP000717585">
    <property type="component" value="Unassembled WGS sequence"/>
</dbReference>
<keyword evidence="2" id="KW-0472">Membrane</keyword>
<feature type="transmembrane region" description="Helical" evidence="2">
    <location>
        <begin position="730"/>
        <end position="755"/>
    </location>
</feature>